<dbReference type="InterPro" id="IPR053127">
    <property type="entry name" value="Chromatin_remod_comp_subunit"/>
</dbReference>
<accession>W7FPZ5</accession>
<reference evidence="1" key="1">
    <citation type="submission" date="2013-02" db="EMBL/GenBank/DDBJ databases">
        <title>The Genome Sequence of Plasmodium falciparum Santa Lucia.</title>
        <authorList>
            <consortium name="The Broad Institute Genome Sequencing Platform"/>
            <consortium name="The Broad Institute Genome Sequencing Center for Infectious Disease"/>
            <person name="Neafsey D."/>
            <person name="Cheeseman I."/>
            <person name="Volkman S."/>
            <person name="Adams J."/>
            <person name="Walker B."/>
            <person name="Young S.K."/>
            <person name="Zeng Q."/>
            <person name="Gargeya S."/>
            <person name="Fitzgerald M."/>
            <person name="Haas B."/>
            <person name="Abouelleil A."/>
            <person name="Alvarado L."/>
            <person name="Arachchi H.M."/>
            <person name="Berlin A.M."/>
            <person name="Chapman S.B."/>
            <person name="Dewar J."/>
            <person name="Goldberg J."/>
            <person name="Griggs A."/>
            <person name="Gujja S."/>
            <person name="Hansen M."/>
            <person name="Howarth C."/>
            <person name="Imamovic A."/>
            <person name="Larimer J."/>
            <person name="McCowan C."/>
            <person name="Murphy C."/>
            <person name="Neiman D."/>
            <person name="Pearson M."/>
            <person name="Priest M."/>
            <person name="Roberts A."/>
            <person name="Saif S."/>
            <person name="Shea T."/>
            <person name="Sisk P."/>
            <person name="Sykes S."/>
            <person name="Wortman J."/>
            <person name="Nusbaum C."/>
            <person name="Birren B."/>
        </authorList>
    </citation>
    <scope>NUCLEOTIDE SEQUENCE [LARGE SCALE GENOMIC DNA]</scope>
    <source>
        <strain evidence="1">Santa Lucia</strain>
    </source>
</reference>
<dbReference type="PANTHER" id="PTHR37929">
    <property type="entry name" value="GRIP AND COILED-COIL DOMAIN-CONTAINING PROTEIN PFC0235W"/>
    <property type="match status" value="1"/>
</dbReference>
<sequence>MFKWFNIKSDKINDYDNIKSDKINDYDNIKSDKINDYDNIKSDKINDYDNIKSDKINDYDNIIFFFFEGESSTHYAYEYPLYVIIGKKGCYPSY</sequence>
<dbReference type="AlphaFoldDB" id="W7FPZ5"/>
<dbReference type="EMBL" id="KE123474">
    <property type="protein sequence ID" value="EUT92216.1"/>
    <property type="molecule type" value="Genomic_DNA"/>
</dbReference>
<organism evidence="1">
    <name type="scientific">Plasmodium falciparum Santa Lucia</name>
    <dbReference type="NCBI Taxonomy" id="478859"/>
    <lineage>
        <taxon>Eukaryota</taxon>
        <taxon>Sar</taxon>
        <taxon>Alveolata</taxon>
        <taxon>Apicomplexa</taxon>
        <taxon>Aconoidasida</taxon>
        <taxon>Haemosporida</taxon>
        <taxon>Plasmodiidae</taxon>
        <taxon>Plasmodium</taxon>
        <taxon>Plasmodium (Laverania)</taxon>
    </lineage>
</organism>
<proteinExistence type="predicted"/>
<gene>
    <name evidence="1" type="ORF">PFAG_00356</name>
</gene>
<protein>
    <submittedName>
        <fullName evidence="1">Uncharacterized protein</fullName>
    </submittedName>
</protein>
<dbReference type="Proteomes" id="UP000030666">
    <property type="component" value="Unassembled WGS sequence"/>
</dbReference>
<dbReference type="PANTHER" id="PTHR37929:SF1">
    <property type="entry name" value="SWI_SNF GLOBAL TRANSCRIPTION ACTIVATOR COMPLEX SUBUNIT SNF59"/>
    <property type="match status" value="1"/>
</dbReference>
<evidence type="ECO:0000313" key="1">
    <source>
        <dbReference type="EMBL" id="EUT92216.1"/>
    </source>
</evidence>
<name>W7FPZ5_PLAFA</name>